<organism evidence="3 4">
    <name type="scientific">Steinernema hermaphroditum</name>
    <dbReference type="NCBI Taxonomy" id="289476"/>
    <lineage>
        <taxon>Eukaryota</taxon>
        <taxon>Metazoa</taxon>
        <taxon>Ecdysozoa</taxon>
        <taxon>Nematoda</taxon>
        <taxon>Chromadorea</taxon>
        <taxon>Rhabditida</taxon>
        <taxon>Tylenchina</taxon>
        <taxon>Panagrolaimomorpha</taxon>
        <taxon>Strongyloidoidea</taxon>
        <taxon>Steinernematidae</taxon>
        <taxon>Steinernema</taxon>
    </lineage>
</organism>
<dbReference type="SUPFAM" id="SSF54211">
    <property type="entry name" value="Ribosomal protein S5 domain 2-like"/>
    <property type="match status" value="1"/>
</dbReference>
<dbReference type="InterPro" id="IPR016135">
    <property type="entry name" value="UBQ-conjugating_enzyme/RWD"/>
</dbReference>
<dbReference type="SUPFAM" id="SSF54495">
    <property type="entry name" value="UBC-like"/>
    <property type="match status" value="1"/>
</dbReference>
<evidence type="ECO:0000313" key="4">
    <source>
        <dbReference type="Proteomes" id="UP001175271"/>
    </source>
</evidence>
<dbReference type="AlphaFoldDB" id="A0AA39HDZ1"/>
<dbReference type="PANTHER" id="PTHR16301:SF25">
    <property type="entry name" value="PROTEIN IMPACT"/>
    <property type="match status" value="1"/>
</dbReference>
<feature type="domain" description="Impact N-terminal" evidence="2">
    <location>
        <begin position="125"/>
        <end position="237"/>
    </location>
</feature>
<evidence type="ECO:0000256" key="1">
    <source>
        <dbReference type="ARBA" id="ARBA00007665"/>
    </source>
</evidence>
<name>A0AA39HDZ1_9BILA</name>
<dbReference type="Pfam" id="PF01205">
    <property type="entry name" value="Impact_N"/>
    <property type="match status" value="1"/>
</dbReference>
<dbReference type="Gene3D" id="3.30.230.30">
    <property type="entry name" value="Impact, N-terminal domain"/>
    <property type="match status" value="1"/>
</dbReference>
<reference evidence="3" key="1">
    <citation type="submission" date="2023-06" db="EMBL/GenBank/DDBJ databases">
        <title>Genomic analysis of the entomopathogenic nematode Steinernema hermaphroditum.</title>
        <authorList>
            <person name="Schwarz E.M."/>
            <person name="Heppert J.K."/>
            <person name="Baniya A."/>
            <person name="Schwartz H.T."/>
            <person name="Tan C.-H."/>
            <person name="Antoshechkin I."/>
            <person name="Sternberg P.W."/>
            <person name="Goodrich-Blair H."/>
            <person name="Dillman A.R."/>
        </authorList>
    </citation>
    <scope>NUCLEOTIDE SEQUENCE</scope>
    <source>
        <strain evidence="3">PS9179</strain>
        <tissue evidence="3">Whole animal</tissue>
    </source>
</reference>
<dbReference type="InterPro" id="IPR020568">
    <property type="entry name" value="Ribosomal_Su5_D2-typ_SF"/>
</dbReference>
<dbReference type="InterPro" id="IPR001498">
    <property type="entry name" value="Impact_N"/>
</dbReference>
<sequence>MREKMEEEDRQARLDELMAVESIYGDLVRLESERQVTVKFSERVEIAFELPVDYPSKFATYVENIGAPVLFAWIAAVLEHLEHMKDAEEDEEAESNETPEGEVAVPEWLNFALPEIVSSDTVTDRKSVFQAHAARIYSKEEAMAVLDKLKENTKISRATHNIYAWIVRRPADTAGKPDYKAHDCDDDGETGAASKVLGMMFTMGAENLIVVVSRWYGGIHLGPDRFRHINNIARSVIVENALVEKTKERR</sequence>
<evidence type="ECO:0000313" key="3">
    <source>
        <dbReference type="EMBL" id="KAK0404078.1"/>
    </source>
</evidence>
<dbReference type="EMBL" id="JAUCMV010000004">
    <property type="protein sequence ID" value="KAK0404078.1"/>
    <property type="molecule type" value="Genomic_DNA"/>
</dbReference>
<dbReference type="InterPro" id="IPR036956">
    <property type="entry name" value="Impact_N_sf"/>
</dbReference>
<proteinExistence type="inferred from homology"/>
<accession>A0AA39HDZ1</accession>
<comment type="similarity">
    <text evidence="1">Belongs to the IMPACT family.</text>
</comment>
<dbReference type="InterPro" id="IPR023582">
    <property type="entry name" value="Impact"/>
</dbReference>
<dbReference type="PANTHER" id="PTHR16301">
    <property type="entry name" value="IMPACT-RELATED"/>
    <property type="match status" value="1"/>
</dbReference>
<protein>
    <recommendedName>
        <fullName evidence="2">Impact N-terminal domain-containing protein</fullName>
    </recommendedName>
</protein>
<dbReference type="Proteomes" id="UP001175271">
    <property type="component" value="Unassembled WGS sequence"/>
</dbReference>
<comment type="caution">
    <text evidence="3">The sequence shown here is derived from an EMBL/GenBank/DDBJ whole genome shotgun (WGS) entry which is preliminary data.</text>
</comment>
<gene>
    <name evidence="3" type="ORF">QR680_017276</name>
</gene>
<evidence type="ECO:0000259" key="2">
    <source>
        <dbReference type="Pfam" id="PF01205"/>
    </source>
</evidence>
<dbReference type="GO" id="GO:0006446">
    <property type="term" value="P:regulation of translational initiation"/>
    <property type="evidence" value="ECO:0007669"/>
    <property type="project" value="TreeGrafter"/>
</dbReference>
<dbReference type="GO" id="GO:0140469">
    <property type="term" value="P:GCN2-mediated signaling"/>
    <property type="evidence" value="ECO:0007669"/>
    <property type="project" value="TreeGrafter"/>
</dbReference>
<keyword evidence="4" id="KW-1185">Reference proteome</keyword>
<dbReference type="GO" id="GO:0005737">
    <property type="term" value="C:cytoplasm"/>
    <property type="evidence" value="ECO:0007669"/>
    <property type="project" value="TreeGrafter"/>
</dbReference>